<dbReference type="EMBL" id="FMZF01000004">
    <property type="protein sequence ID" value="SDC92127.1"/>
    <property type="molecule type" value="Genomic_DNA"/>
</dbReference>
<feature type="transmembrane region" description="Helical" evidence="1">
    <location>
        <begin position="354"/>
        <end position="373"/>
    </location>
</feature>
<keyword evidence="1" id="KW-0472">Membrane</keyword>
<gene>
    <name evidence="2" type="ORF">SAMN05660690_2935</name>
</gene>
<dbReference type="RefSeq" id="WP_091366711.1">
    <property type="nucleotide sequence ID" value="NZ_FMZF01000004.1"/>
</dbReference>
<feature type="transmembrane region" description="Helical" evidence="1">
    <location>
        <begin position="235"/>
        <end position="257"/>
    </location>
</feature>
<keyword evidence="1" id="KW-0812">Transmembrane</keyword>
<dbReference type="InterPro" id="IPR032809">
    <property type="entry name" value="Put_HupE_UreJ"/>
</dbReference>
<feature type="transmembrane region" description="Helical" evidence="1">
    <location>
        <begin position="321"/>
        <end position="347"/>
    </location>
</feature>
<keyword evidence="1" id="KW-1133">Transmembrane helix</keyword>
<dbReference type="Pfam" id="PF13795">
    <property type="entry name" value="HupE_UreJ_2"/>
    <property type="match status" value="1"/>
</dbReference>
<feature type="transmembrane region" description="Helical" evidence="1">
    <location>
        <begin position="203"/>
        <end position="223"/>
    </location>
</feature>
<dbReference type="InterPro" id="IPR006311">
    <property type="entry name" value="TAT_signal"/>
</dbReference>
<evidence type="ECO:0000256" key="1">
    <source>
        <dbReference type="SAM" id="Phobius"/>
    </source>
</evidence>
<keyword evidence="3" id="KW-1185">Reference proteome</keyword>
<name>A0A1G6QK99_9ACTN</name>
<feature type="transmembrane region" description="Helical" evidence="1">
    <location>
        <begin position="290"/>
        <end position="309"/>
    </location>
</feature>
<evidence type="ECO:0000313" key="2">
    <source>
        <dbReference type="EMBL" id="SDC92127.1"/>
    </source>
</evidence>
<evidence type="ECO:0000313" key="3">
    <source>
        <dbReference type="Proteomes" id="UP000199416"/>
    </source>
</evidence>
<feature type="transmembrane region" description="Helical" evidence="1">
    <location>
        <begin position="263"/>
        <end position="281"/>
    </location>
</feature>
<accession>A0A1G6QK99</accession>
<feature type="transmembrane region" description="Helical" evidence="1">
    <location>
        <begin position="393"/>
        <end position="411"/>
    </location>
</feature>
<sequence length="433" mass="44102">MSSSPRRRTLATGAALTGLLTGGLVLLTPAVASAHSLDSSTLSVRVGEDAVDTTVTVALQTLDETLGTDWTAATDVDSYADAVIAYVDEHLTVTGADGTPWTETYTAVTGESVEGIDSVGVEVTLDPAGADPSSFTLAYDGVIEADPAHEAVVVLTDAAGDISTAGVLTATDDSLQIGDAADAGITDVVGYGLHHVLEGADHLLFLLTLLLVAPLVTVAGRWQRREGLAPTLRRVLAVVTAFTVGHSLTLIASALGWVAVPGAPVEVLIAASVGVAAVHAVRPLARRGEVLIAGGFGLVHGLAFAGILTDLGLAGTASVPALLAFNVGVELAQLLTVALVFPSLYVVSRTRFSPALRLTGAGVALAAATGWALDRLGLLANPLAGAEDAAIAHPWWVVTGLAVAAAVCWTADRRRRPRAALPAREEVSSAPAR</sequence>
<dbReference type="Proteomes" id="UP000199416">
    <property type="component" value="Unassembled WGS sequence"/>
</dbReference>
<reference evidence="3" key="1">
    <citation type="submission" date="2016-10" db="EMBL/GenBank/DDBJ databases">
        <authorList>
            <person name="Varghese N."/>
            <person name="Submissions S."/>
        </authorList>
    </citation>
    <scope>NUCLEOTIDE SEQUENCE [LARGE SCALE GENOMIC DNA]</scope>
    <source>
        <strain evidence="3">DSM 45421</strain>
    </source>
</reference>
<protein>
    <submittedName>
        <fullName evidence="2">HupE / UreJ protein</fullName>
    </submittedName>
</protein>
<dbReference type="PROSITE" id="PS51318">
    <property type="entry name" value="TAT"/>
    <property type="match status" value="1"/>
</dbReference>
<proteinExistence type="predicted"/>
<organism evidence="2 3">
    <name type="scientific">Geodermatophilus telluris</name>
    <dbReference type="NCBI Taxonomy" id="1190417"/>
    <lineage>
        <taxon>Bacteria</taxon>
        <taxon>Bacillati</taxon>
        <taxon>Actinomycetota</taxon>
        <taxon>Actinomycetes</taxon>
        <taxon>Geodermatophilales</taxon>
        <taxon>Geodermatophilaceae</taxon>
        <taxon>Geodermatophilus</taxon>
    </lineage>
</organism>
<dbReference type="STRING" id="1190417.SAMN05660690_2935"/>
<dbReference type="AlphaFoldDB" id="A0A1G6QK99"/>